<evidence type="ECO:0008006" key="3">
    <source>
        <dbReference type="Google" id="ProtNLM"/>
    </source>
</evidence>
<keyword evidence="2" id="KW-1185">Reference proteome</keyword>
<dbReference type="PANTHER" id="PTHR11439:SF463">
    <property type="entry name" value="REVERSE TRANSCRIPTASE TY1_COPIA-TYPE DOMAIN-CONTAINING PROTEIN"/>
    <property type="match status" value="1"/>
</dbReference>
<proteinExistence type="predicted"/>
<organism evidence="1 2">
    <name type="scientific">Cannabis sativa</name>
    <name type="common">Hemp</name>
    <name type="synonym">Marijuana</name>
    <dbReference type="NCBI Taxonomy" id="3483"/>
    <lineage>
        <taxon>Eukaryota</taxon>
        <taxon>Viridiplantae</taxon>
        <taxon>Streptophyta</taxon>
        <taxon>Embryophyta</taxon>
        <taxon>Tracheophyta</taxon>
        <taxon>Spermatophyta</taxon>
        <taxon>Magnoliopsida</taxon>
        <taxon>eudicotyledons</taxon>
        <taxon>Gunneridae</taxon>
        <taxon>Pentapetalae</taxon>
        <taxon>rosids</taxon>
        <taxon>fabids</taxon>
        <taxon>Rosales</taxon>
        <taxon>Cannabaceae</taxon>
        <taxon>Cannabis</taxon>
    </lineage>
</organism>
<name>A0A803P4N8_CANSA</name>
<accession>A0A803P4N8</accession>
<evidence type="ECO:0000313" key="1">
    <source>
        <dbReference type="EnsemblPlants" id="cds.evm.model.03.1283"/>
    </source>
</evidence>
<dbReference type="Gramene" id="evm.model.03.1283">
    <property type="protein sequence ID" value="cds.evm.model.03.1283"/>
    <property type="gene ID" value="evm.TU.03.1283"/>
</dbReference>
<reference evidence="1" key="1">
    <citation type="submission" date="2018-11" db="EMBL/GenBank/DDBJ databases">
        <authorList>
            <person name="Grassa J C."/>
        </authorList>
    </citation>
    <scope>NUCLEOTIDE SEQUENCE [LARGE SCALE GENOMIC DNA]</scope>
</reference>
<protein>
    <recommendedName>
        <fullName evidence="3">Retrovirus-related Pol polyprotein from transposon TNT 1-94</fullName>
    </recommendedName>
</protein>
<reference evidence="1" key="2">
    <citation type="submission" date="2021-03" db="UniProtKB">
        <authorList>
            <consortium name="EnsemblPlants"/>
        </authorList>
    </citation>
    <scope>IDENTIFICATION</scope>
</reference>
<dbReference type="PANTHER" id="PTHR11439">
    <property type="entry name" value="GAG-POL-RELATED RETROTRANSPOSON"/>
    <property type="match status" value="1"/>
</dbReference>
<dbReference type="EnsemblPlants" id="evm.model.03.1283">
    <property type="protein sequence ID" value="cds.evm.model.03.1283"/>
    <property type="gene ID" value="evm.TU.03.1283"/>
</dbReference>
<dbReference type="AlphaFoldDB" id="A0A803P4N8"/>
<sequence>MEMEYGTEHLEEGSHMEAIVELEDNAQTKTDAELEDNEDQIEEGTMKQSRYIKKVILKFNMEDAKSSSNLLGGKSALFFFFKEECSDSSKEKEEMKDVPYALVLRCLMYMMVSTRLDIVHTISILSQFMSNPSIEHWKALERLLIYLKGTWDYGMSYEKAKGELVLKGFVNADYASNRDTNRSTTSYIS</sequence>
<dbReference type="Proteomes" id="UP000596661">
    <property type="component" value="Chromosome 3"/>
</dbReference>
<evidence type="ECO:0000313" key="2">
    <source>
        <dbReference type="Proteomes" id="UP000596661"/>
    </source>
</evidence>
<dbReference type="EMBL" id="UZAU01000290">
    <property type="status" value="NOT_ANNOTATED_CDS"/>
    <property type="molecule type" value="Genomic_DNA"/>
</dbReference>